<evidence type="ECO:0000313" key="15">
    <source>
        <dbReference type="Proteomes" id="UP000214673"/>
    </source>
</evidence>
<protein>
    <submittedName>
        <fullName evidence="13">Heme ABC transporter ATP-binding protein</fullName>
    </submittedName>
</protein>
<evidence type="ECO:0000256" key="10">
    <source>
        <dbReference type="ARBA" id="ARBA00023136"/>
    </source>
</evidence>
<dbReference type="CDD" id="cd03216">
    <property type="entry name" value="ABC_Carb_Monos_I"/>
    <property type="match status" value="1"/>
</dbReference>
<evidence type="ECO:0000256" key="4">
    <source>
        <dbReference type="ARBA" id="ARBA00022475"/>
    </source>
</evidence>
<comment type="subcellular location">
    <subcellularLocation>
        <location evidence="1">Cell membrane</location>
        <topology evidence="1">Peripheral membrane protein</topology>
    </subcellularLocation>
</comment>
<evidence type="ECO:0000256" key="8">
    <source>
        <dbReference type="ARBA" id="ARBA00022840"/>
    </source>
</evidence>
<keyword evidence="6" id="KW-0677">Repeat</keyword>
<keyword evidence="9" id="KW-1278">Translocase</keyword>
<dbReference type="Pfam" id="PF00005">
    <property type="entry name" value="ABC_tran"/>
    <property type="match status" value="2"/>
</dbReference>
<dbReference type="PROSITE" id="PS00211">
    <property type="entry name" value="ABC_TRANSPORTER_1"/>
    <property type="match status" value="1"/>
</dbReference>
<feature type="domain" description="ABC transporter" evidence="11">
    <location>
        <begin position="268"/>
        <end position="516"/>
    </location>
</feature>
<evidence type="ECO:0000256" key="7">
    <source>
        <dbReference type="ARBA" id="ARBA00022741"/>
    </source>
</evidence>
<dbReference type="FunFam" id="3.40.50.300:FF:001390">
    <property type="entry name" value="ABC transporter, ATP-binding protein"/>
    <property type="match status" value="1"/>
</dbReference>
<dbReference type="EMBL" id="NIPV01000007">
    <property type="protein sequence ID" value="OWJ79250.1"/>
    <property type="molecule type" value="Genomic_DNA"/>
</dbReference>
<evidence type="ECO:0000256" key="1">
    <source>
        <dbReference type="ARBA" id="ARBA00004202"/>
    </source>
</evidence>
<evidence type="ECO:0000313" key="14">
    <source>
        <dbReference type="Proteomes" id="UP000196640"/>
    </source>
</evidence>
<dbReference type="InterPro" id="IPR017871">
    <property type="entry name" value="ABC_transporter-like_CS"/>
</dbReference>
<dbReference type="GO" id="GO:0005524">
    <property type="term" value="F:ATP binding"/>
    <property type="evidence" value="ECO:0007669"/>
    <property type="project" value="UniProtKB-KW"/>
</dbReference>
<dbReference type="SUPFAM" id="SSF52540">
    <property type="entry name" value="P-loop containing nucleoside triphosphate hydrolases"/>
    <property type="match status" value="2"/>
</dbReference>
<evidence type="ECO:0000256" key="9">
    <source>
        <dbReference type="ARBA" id="ARBA00022967"/>
    </source>
</evidence>
<dbReference type="InterPro" id="IPR003439">
    <property type="entry name" value="ABC_transporter-like_ATP-bd"/>
</dbReference>
<accession>A0A212AVL6</accession>
<dbReference type="GO" id="GO:0005886">
    <property type="term" value="C:plasma membrane"/>
    <property type="evidence" value="ECO:0007669"/>
    <property type="project" value="UniProtKB-SubCell"/>
</dbReference>
<name>A0A212AVL6_9RHOB</name>
<keyword evidence="5" id="KW-0762">Sugar transport</keyword>
<evidence type="ECO:0000256" key="6">
    <source>
        <dbReference type="ARBA" id="ARBA00022737"/>
    </source>
</evidence>
<dbReference type="RefSeq" id="WP_035741503.1">
    <property type="nucleotide sequence ID" value="NZ_CALUEG010000019.1"/>
</dbReference>
<dbReference type="PROSITE" id="PS50893">
    <property type="entry name" value="ABC_TRANSPORTER_2"/>
    <property type="match status" value="2"/>
</dbReference>
<dbReference type="Gene3D" id="3.40.50.300">
    <property type="entry name" value="P-loop containing nucleotide triphosphate hydrolases"/>
    <property type="match status" value="2"/>
</dbReference>
<dbReference type="InterPro" id="IPR003593">
    <property type="entry name" value="AAA+_ATPase"/>
</dbReference>
<dbReference type="STRING" id="366616.CG51_09105"/>
<dbReference type="AlphaFoldDB" id="A0A212AVL6"/>
<feature type="domain" description="ABC transporter" evidence="11">
    <location>
        <begin position="16"/>
        <end position="251"/>
    </location>
</feature>
<evidence type="ECO:0000313" key="12">
    <source>
        <dbReference type="EMBL" id="OWJ79250.1"/>
    </source>
</evidence>
<keyword evidence="8 13" id="KW-0067">ATP-binding</keyword>
<keyword evidence="10" id="KW-0472">Membrane</keyword>
<reference evidence="14 15" key="1">
    <citation type="submission" date="2016-11" db="EMBL/GenBank/DDBJ databases">
        <title>Comparison of Traditional DNA-DNA Hybridization with In Silico Genomic Analysis.</title>
        <authorList>
            <person name="Nicholson A.C."/>
            <person name="Sammons S."/>
            <person name="Humrighouse B.W."/>
            <person name="Graziano J."/>
            <person name="Lasker B."/>
            <person name="Whitney A.M."/>
            <person name="Mcquiston J.R."/>
        </authorList>
    </citation>
    <scope>NUCLEOTIDE SEQUENCE [LARGE SCALE GENOMIC DNA]</scope>
    <source>
        <strain evidence="12 15">H1892</strain>
        <strain evidence="13 14">H2381</strain>
    </source>
</reference>
<comment type="caution">
    <text evidence="13">The sequence shown here is derived from an EMBL/GenBank/DDBJ whole genome shotgun (WGS) entry which is preliminary data.</text>
</comment>
<organism evidence="13 14">
    <name type="scientific">Haematobacter missouriensis</name>
    <dbReference type="NCBI Taxonomy" id="366616"/>
    <lineage>
        <taxon>Bacteria</taxon>
        <taxon>Pseudomonadati</taxon>
        <taxon>Pseudomonadota</taxon>
        <taxon>Alphaproteobacteria</taxon>
        <taxon>Rhodobacterales</taxon>
        <taxon>Paracoccaceae</taxon>
        <taxon>Haematobacter</taxon>
    </lineage>
</organism>
<keyword evidence="4" id="KW-1003">Cell membrane</keyword>
<dbReference type="InterPro" id="IPR027417">
    <property type="entry name" value="P-loop_NTPase"/>
</dbReference>
<dbReference type="Proteomes" id="UP000196640">
    <property type="component" value="Unassembled WGS sequence"/>
</dbReference>
<evidence type="ECO:0000256" key="5">
    <source>
        <dbReference type="ARBA" id="ARBA00022597"/>
    </source>
</evidence>
<dbReference type="OrthoDB" id="9805029at2"/>
<dbReference type="PANTHER" id="PTHR43790">
    <property type="entry name" value="CARBOHYDRATE TRANSPORT ATP-BINDING PROTEIN MG119-RELATED"/>
    <property type="match status" value="1"/>
</dbReference>
<evidence type="ECO:0000259" key="11">
    <source>
        <dbReference type="PROSITE" id="PS50893"/>
    </source>
</evidence>
<dbReference type="InterPro" id="IPR050107">
    <property type="entry name" value="ABC_carbohydrate_import_ATPase"/>
</dbReference>
<sequence length="520" mass="56228">MTGGGGDRETAAPLAIELRGVSKSFGAVQANRDISLKVRKGTIHGIIGENGAGKSTLMSILFGFYQADAGEILIDGKVTAIPDSQSAIKAGIGMVFQHFKLVENFTVLENVVLGAEGGRLLRPSLARARSLLVDLARDYELNVDPDALVEELSVGHQQRVEILKALYRQANILILDEPTGVLTPAEADHLFRILRALRDEGKTILLITHKLREIMEVTDAVSVMRRGEMVATLPTRDTTPEALAELMVGRKVLLRVEKEKATPGPVVLSVENLTVRDTTGVERVRDVSLTVRAGEIVGIAGVAGNGQSELLAVLGGIMPAASGQILLNGRALPLSGREANGRSRRSAGIAHVPEDRHHLGLILDFTAWENVAFGYQDDPAYRRGPFMQNGVLIGETEAKMQRFDVRPPLPRLEAKNFSGGNQQKIVLAREMERNPDLLLIGQPTRGVDIGAIEFIHRQIVALRDAGKAILLVSVELDEIRALSDRIVVMCGGEIMGERAPETTNERELGMMMAGMDGKAA</sequence>
<keyword evidence="7" id="KW-0547">Nucleotide-binding</keyword>
<dbReference type="EMBL" id="NIPX01000003">
    <property type="protein sequence ID" value="OWJ85523.1"/>
    <property type="molecule type" value="Genomic_DNA"/>
</dbReference>
<dbReference type="Proteomes" id="UP000214673">
    <property type="component" value="Unassembled WGS sequence"/>
</dbReference>
<dbReference type="SMART" id="SM00382">
    <property type="entry name" value="AAA"/>
    <property type="match status" value="2"/>
</dbReference>
<dbReference type="CDD" id="cd03215">
    <property type="entry name" value="ABC_Carb_Monos_II"/>
    <property type="match status" value="1"/>
</dbReference>
<evidence type="ECO:0000313" key="13">
    <source>
        <dbReference type="EMBL" id="OWJ85523.1"/>
    </source>
</evidence>
<gene>
    <name evidence="13" type="ORF">CDV52_03920</name>
    <name evidence="12" type="ORF">CDV53_01700</name>
</gene>
<evidence type="ECO:0000256" key="2">
    <source>
        <dbReference type="ARBA" id="ARBA00005417"/>
    </source>
</evidence>
<keyword evidence="3" id="KW-0813">Transport</keyword>
<dbReference type="PANTHER" id="PTHR43790:SF4">
    <property type="entry name" value="GUANOSINE IMPORT ATP-BINDING PROTEIN NUPO"/>
    <property type="match status" value="1"/>
</dbReference>
<dbReference type="FunFam" id="3.40.50.300:FF:000127">
    <property type="entry name" value="Ribose import ATP-binding protein RbsA"/>
    <property type="match status" value="1"/>
</dbReference>
<comment type="similarity">
    <text evidence="2">Belongs to the ABC transporter superfamily.</text>
</comment>
<dbReference type="GO" id="GO:0016887">
    <property type="term" value="F:ATP hydrolysis activity"/>
    <property type="evidence" value="ECO:0007669"/>
    <property type="project" value="InterPro"/>
</dbReference>
<keyword evidence="15" id="KW-1185">Reference proteome</keyword>
<evidence type="ECO:0000256" key="3">
    <source>
        <dbReference type="ARBA" id="ARBA00022448"/>
    </source>
</evidence>
<proteinExistence type="inferred from homology"/>